<gene>
    <name evidence="3" type="ORF">LCGC14_2878010</name>
</gene>
<dbReference type="GO" id="GO:0003726">
    <property type="term" value="F:double-stranded RNA adenosine deaminase activity"/>
    <property type="evidence" value="ECO:0007669"/>
    <property type="project" value="InterPro"/>
</dbReference>
<feature type="domain" description="Z-binding" evidence="2">
    <location>
        <begin position="1"/>
        <end position="65"/>
    </location>
</feature>
<reference evidence="3" key="1">
    <citation type="journal article" date="2015" name="Nature">
        <title>Complex archaea that bridge the gap between prokaryotes and eukaryotes.</title>
        <authorList>
            <person name="Spang A."/>
            <person name="Saw J.H."/>
            <person name="Jorgensen S.L."/>
            <person name="Zaremba-Niedzwiedzka K."/>
            <person name="Martijn J."/>
            <person name="Lind A.E."/>
            <person name="van Eijk R."/>
            <person name="Schleper C."/>
            <person name="Guy L."/>
            <person name="Ettema T.J."/>
        </authorList>
    </citation>
    <scope>NUCLEOTIDE SEQUENCE</scope>
</reference>
<dbReference type="Gene3D" id="1.10.10.10">
    <property type="entry name" value="Winged helix-like DNA-binding domain superfamily/Winged helix DNA-binding domain"/>
    <property type="match status" value="1"/>
</dbReference>
<dbReference type="PROSITE" id="PS50139">
    <property type="entry name" value="Z_BINDING"/>
    <property type="match status" value="1"/>
</dbReference>
<dbReference type="SUPFAM" id="SSF46785">
    <property type="entry name" value="Winged helix' DNA-binding domain"/>
    <property type="match status" value="1"/>
</dbReference>
<dbReference type="InterPro" id="IPR036388">
    <property type="entry name" value="WH-like_DNA-bd_sf"/>
</dbReference>
<dbReference type="InterPro" id="IPR042371">
    <property type="entry name" value="Z_dom"/>
</dbReference>
<protein>
    <recommendedName>
        <fullName evidence="2">Z-binding domain-containing protein</fullName>
    </recommendedName>
</protein>
<dbReference type="EMBL" id="LAZR01056054">
    <property type="protein sequence ID" value="KKK75013.1"/>
    <property type="molecule type" value="Genomic_DNA"/>
</dbReference>
<evidence type="ECO:0000259" key="2">
    <source>
        <dbReference type="PROSITE" id="PS50139"/>
    </source>
</evidence>
<evidence type="ECO:0000313" key="3">
    <source>
        <dbReference type="EMBL" id="KKK75013.1"/>
    </source>
</evidence>
<name>A0A0F8Y168_9ZZZZ</name>
<comment type="caution">
    <text evidence="3">The sequence shown here is derived from an EMBL/GenBank/DDBJ whole genome shotgun (WGS) entry which is preliminary data.</text>
</comment>
<keyword evidence="1" id="KW-0694">RNA-binding</keyword>
<dbReference type="InterPro" id="IPR036390">
    <property type="entry name" value="WH_DNA-bd_sf"/>
</dbReference>
<accession>A0A0F8Y168</accession>
<dbReference type="AlphaFoldDB" id="A0A0F8Y168"/>
<dbReference type="GO" id="GO:0003723">
    <property type="term" value="F:RNA binding"/>
    <property type="evidence" value="ECO:0007669"/>
    <property type="project" value="UniProtKB-KW"/>
</dbReference>
<organism evidence="3">
    <name type="scientific">marine sediment metagenome</name>
    <dbReference type="NCBI Taxonomy" id="412755"/>
    <lineage>
        <taxon>unclassified sequences</taxon>
        <taxon>metagenomes</taxon>
        <taxon>ecological metagenomes</taxon>
    </lineage>
</organism>
<sequence>MSLEEKILSALSEEKELDTLQISKKVIGPPGVQKDVNPTLYRLLKEDQIKKLPPKSGSRPSWSLN</sequence>
<evidence type="ECO:0000256" key="1">
    <source>
        <dbReference type="ARBA" id="ARBA00022884"/>
    </source>
</evidence>
<proteinExistence type="predicted"/>